<proteinExistence type="predicted"/>
<sequence>MVKLRTNG</sequence>
<organism evidence="1">
    <name type="scientific">Rhizophora mucronata</name>
    <name type="common">Asiatic mangrove</name>
    <dbReference type="NCBI Taxonomy" id="61149"/>
    <lineage>
        <taxon>Eukaryota</taxon>
        <taxon>Viridiplantae</taxon>
        <taxon>Streptophyta</taxon>
        <taxon>Embryophyta</taxon>
        <taxon>Tracheophyta</taxon>
        <taxon>Spermatophyta</taxon>
        <taxon>Magnoliopsida</taxon>
        <taxon>eudicotyledons</taxon>
        <taxon>Gunneridae</taxon>
        <taxon>Pentapetalae</taxon>
        <taxon>rosids</taxon>
        <taxon>fabids</taxon>
        <taxon>Malpighiales</taxon>
        <taxon>Rhizophoraceae</taxon>
        <taxon>Rhizophora</taxon>
    </lineage>
</organism>
<evidence type="ECO:0000313" key="1">
    <source>
        <dbReference type="EMBL" id="MBX24572.1"/>
    </source>
</evidence>
<reference evidence="1" key="1">
    <citation type="submission" date="2018-02" db="EMBL/GenBank/DDBJ databases">
        <title>Rhizophora mucronata_Transcriptome.</title>
        <authorList>
            <person name="Meera S.P."/>
            <person name="Sreeshan A."/>
            <person name="Augustine A."/>
        </authorList>
    </citation>
    <scope>NUCLEOTIDE SEQUENCE</scope>
    <source>
        <tissue evidence="1">Leaf</tissue>
    </source>
</reference>
<accession>A0A2P2M2X4</accession>
<protein>
    <submittedName>
        <fullName evidence="1">Uncharacterized protein</fullName>
    </submittedName>
</protein>
<name>A0A2P2M2X4_RHIMU</name>
<dbReference type="EMBL" id="GGEC01044088">
    <property type="protein sequence ID" value="MBX24572.1"/>
    <property type="molecule type" value="Transcribed_RNA"/>
</dbReference>